<gene>
    <name evidence="1" type="ordered locus">Krad_2559</name>
</gene>
<dbReference type="KEGG" id="kra:Krad_2559"/>
<dbReference type="AlphaFoldDB" id="A6WB45"/>
<evidence type="ECO:0000313" key="2">
    <source>
        <dbReference type="Proteomes" id="UP000001116"/>
    </source>
</evidence>
<keyword evidence="2" id="KW-1185">Reference proteome</keyword>
<name>A6WB45_KINRD</name>
<organism evidence="1 2">
    <name type="scientific">Kineococcus radiotolerans (strain ATCC BAA-149 / DSM 14245 / SRS30216)</name>
    <dbReference type="NCBI Taxonomy" id="266940"/>
    <lineage>
        <taxon>Bacteria</taxon>
        <taxon>Bacillati</taxon>
        <taxon>Actinomycetota</taxon>
        <taxon>Actinomycetes</taxon>
        <taxon>Kineosporiales</taxon>
        <taxon>Kineosporiaceae</taxon>
        <taxon>Kineococcus</taxon>
    </lineage>
</organism>
<dbReference type="Proteomes" id="UP000001116">
    <property type="component" value="Chromosome"/>
</dbReference>
<proteinExistence type="predicted"/>
<reference evidence="2" key="1">
    <citation type="journal article" date="2008" name="PLoS ONE">
        <title>Survival in nuclear waste, extreme resistance, and potential applications gleaned from the genome sequence of Kineococcus radiotolerans SRS30216.</title>
        <authorList>
            <person name="Bagwell C.E."/>
            <person name="Bhat S."/>
            <person name="Hawkins G.M."/>
            <person name="Smith B.W."/>
            <person name="Biswas T."/>
            <person name="Hoover T.R."/>
            <person name="Saunders E."/>
            <person name="Han C.S."/>
            <person name="Tsodikov O.V."/>
            <person name="Shimkets L.J."/>
        </authorList>
    </citation>
    <scope>NUCLEOTIDE SEQUENCE [LARGE SCALE GENOMIC DNA]</scope>
    <source>
        <strain evidence="2">ATCC BAA-149 / DSM 14245 / SRS30216</strain>
    </source>
</reference>
<evidence type="ECO:0000313" key="1">
    <source>
        <dbReference type="EMBL" id="ABS04034.1"/>
    </source>
</evidence>
<dbReference type="HOGENOM" id="CLU_1265542_0_0_11"/>
<dbReference type="EMBL" id="CP000750">
    <property type="protein sequence ID" value="ABS04034.1"/>
    <property type="molecule type" value="Genomic_DNA"/>
</dbReference>
<accession>A6WB45</accession>
<protein>
    <submittedName>
        <fullName evidence="1">Uncharacterized protein</fullName>
    </submittedName>
</protein>
<sequence>MSLAQPRPETSRRALCDSTVIPRCARSPRGLTTTGSADDQAVIRPGFAFSRPLGVVLIALPADTMLRSLAAGGPMRHPRRHLAVLVLTGAALLPFTACSNGLAPDSPTARALQAVNDPTAIAQLAQDAPAPQAAILEDGQVSGGEYEQALTAERDCVSAAGYEPSSLAWGDGELGFTVTASYEDEADPQAADAAFRAATDQCRDENSTLVATIWANQD</sequence>